<evidence type="ECO:0000313" key="3">
    <source>
        <dbReference type="Proteomes" id="UP000218542"/>
    </source>
</evidence>
<dbReference type="CDD" id="cd03794">
    <property type="entry name" value="GT4_WbuB-like"/>
    <property type="match status" value="1"/>
</dbReference>
<organism evidence="2 3">
    <name type="scientific">Candidatus Scalindua japonica</name>
    <dbReference type="NCBI Taxonomy" id="1284222"/>
    <lineage>
        <taxon>Bacteria</taxon>
        <taxon>Pseudomonadati</taxon>
        <taxon>Planctomycetota</taxon>
        <taxon>Candidatus Brocadiia</taxon>
        <taxon>Candidatus Brocadiales</taxon>
        <taxon>Candidatus Scalinduaceae</taxon>
        <taxon>Candidatus Scalindua</taxon>
    </lineage>
</organism>
<name>A0A286U484_9BACT</name>
<keyword evidence="2" id="KW-0808">Transferase</keyword>
<dbReference type="Proteomes" id="UP000218542">
    <property type="component" value="Unassembled WGS sequence"/>
</dbReference>
<sequence length="219" mass="24231">MVPNGCDLELFSKNNIAKRPHGINESDLMAVFTGAHGIANGLNAVLDAAEVLKRQGYNNIKLAFIGDGKLKPQLMECAKQKGLDNCLFLDPVPKTELVGYLKVADVGLMVLANVPAFYYGTSPNKFFDYLSVGLPVINNYPGWLADMINEHKCGVAVSPDDPNAFAEALIYLYKNPEKRKEMGDNAIKLALSDFDRTYLADQFVRFLEKIVSPELKEIK</sequence>
<dbReference type="InterPro" id="IPR001296">
    <property type="entry name" value="Glyco_trans_1"/>
</dbReference>
<keyword evidence="3" id="KW-1185">Reference proteome</keyword>
<dbReference type="Gene3D" id="3.40.50.2000">
    <property type="entry name" value="Glycogen Phosphorylase B"/>
    <property type="match status" value="1"/>
</dbReference>
<reference evidence="3" key="1">
    <citation type="journal article" date="2017" name="Environ. Microbiol. Rep.">
        <title>Genetic Diversity of Marine Anaerobic Ammonium-Oxidizing Bacteria as Revealed by Genomic and Proteomic Analyses of 'Candidatus Scalindua japonica'.</title>
        <authorList>
            <person name="Oshiki M."/>
            <person name="Mizuto K."/>
            <person name="Kimura Z."/>
            <person name="Kindaichi T."/>
            <person name="Satoh H."/>
            <person name="Okabe S."/>
        </authorList>
    </citation>
    <scope>NUCLEOTIDE SEQUENCE [LARGE SCALE GENOMIC DNA]</scope>
    <source>
        <strain evidence="3">husup-a2</strain>
    </source>
</reference>
<dbReference type="SUPFAM" id="SSF53756">
    <property type="entry name" value="UDP-Glycosyltransferase/glycogen phosphorylase"/>
    <property type="match status" value="1"/>
</dbReference>
<evidence type="ECO:0000259" key="1">
    <source>
        <dbReference type="Pfam" id="PF00534"/>
    </source>
</evidence>
<accession>A0A286U484</accession>
<dbReference type="PANTHER" id="PTHR12526:SF638">
    <property type="entry name" value="SPORE COAT PROTEIN SA"/>
    <property type="match status" value="1"/>
</dbReference>
<dbReference type="EMBL" id="BAOS01000045">
    <property type="protein sequence ID" value="GAX62934.1"/>
    <property type="molecule type" value="Genomic_DNA"/>
</dbReference>
<comment type="caution">
    <text evidence="2">The sequence shown here is derived from an EMBL/GenBank/DDBJ whole genome shotgun (WGS) entry which is preliminary data.</text>
</comment>
<gene>
    <name evidence="2" type="ORF">SCALIN_C45_0092</name>
</gene>
<protein>
    <submittedName>
        <fullName evidence="2">Glycosyl transferase group 1</fullName>
    </submittedName>
</protein>
<proteinExistence type="predicted"/>
<dbReference type="Pfam" id="PF00534">
    <property type="entry name" value="Glycos_transf_1"/>
    <property type="match status" value="1"/>
</dbReference>
<dbReference type="GO" id="GO:0016757">
    <property type="term" value="F:glycosyltransferase activity"/>
    <property type="evidence" value="ECO:0007669"/>
    <property type="project" value="InterPro"/>
</dbReference>
<evidence type="ECO:0000313" key="2">
    <source>
        <dbReference type="EMBL" id="GAX62934.1"/>
    </source>
</evidence>
<feature type="domain" description="Glycosyl transferase family 1" evidence="1">
    <location>
        <begin position="17"/>
        <end position="188"/>
    </location>
</feature>
<dbReference type="PANTHER" id="PTHR12526">
    <property type="entry name" value="GLYCOSYLTRANSFERASE"/>
    <property type="match status" value="1"/>
</dbReference>
<dbReference type="AlphaFoldDB" id="A0A286U484"/>